<comment type="similarity">
    <text evidence="7 8">Belongs to the class I-like SAM-binding methyltransferase superfamily. C5-methyltransferase family.</text>
</comment>
<dbReference type="PANTHER" id="PTHR10629:SF52">
    <property type="entry name" value="DNA (CYTOSINE-5)-METHYLTRANSFERASE 1"/>
    <property type="match status" value="1"/>
</dbReference>
<evidence type="ECO:0000256" key="8">
    <source>
        <dbReference type="RuleBase" id="RU000416"/>
    </source>
</evidence>
<evidence type="ECO:0000313" key="10">
    <source>
        <dbReference type="Proteomes" id="UP001214094"/>
    </source>
</evidence>
<reference evidence="9 10" key="1">
    <citation type="submission" date="2023-03" db="EMBL/GenBank/DDBJ databases">
        <title>Comparative genome and transcriptome analysis combination mining strategies for increasing vitamin B12 production of Ensifer adhaerens strain.</title>
        <authorList>
            <person name="Yongheng L."/>
        </authorList>
    </citation>
    <scope>NUCLEOTIDE SEQUENCE [LARGE SCALE GENOMIC DNA]</scope>
    <source>
        <strain evidence="9 10">Casida A-T305</strain>
        <plasmid evidence="9 10">unnamedB</plasmid>
    </source>
</reference>
<keyword evidence="5" id="KW-0680">Restriction system</keyword>
<sequence>MTSDSKTIRHEKLSRLQMGGKARTLEICSGAGGLSLGMLKAGFDLSAHIEFDPEAAKSYALNFGGADARSSAWARPRDMVETTAAQLVAELGFKTKAAESFDVLAAGLPCQAFARIGRSKLRSVAGEEDAFQKDPRASLYRHFLQFVEDTQPLAIIIENVPDILNFGGHNVPEEICETLEQSGYRARYTILNAAYFGVPQVRERLFIVALADALDQVPEFPDPTHFLDLPKGYEGSRRVALKHVSDSSRYFHPIPVPDPKLPLAVGTREAIGDLPVITEHFKDPATIRRRKLSADLPYQANIGALSDYAHLMRSWGGFATSGSSDGHLVRVTPRDFPIFSRMAVGDDYPMARRIAEKLLAETLAQAGIADIGQDSQTYLDIRAKIVPPYDPAKFPNKWWKLDPDKPSRTLTAHMGKDTYSHIHYDSKQRRTVSVREAARLQSFPDGFQFAGAMNAAFRQIGNAVPPLLGYAVASSLLAQLGCHVSRPEVEKKVARRRAA</sequence>
<organism evidence="9 10">
    <name type="scientific">Ensifer adhaerens</name>
    <name type="common">Sinorhizobium morelense</name>
    <dbReference type="NCBI Taxonomy" id="106592"/>
    <lineage>
        <taxon>Bacteria</taxon>
        <taxon>Pseudomonadati</taxon>
        <taxon>Pseudomonadota</taxon>
        <taxon>Alphaproteobacteria</taxon>
        <taxon>Hyphomicrobiales</taxon>
        <taxon>Rhizobiaceae</taxon>
        <taxon>Sinorhizobium/Ensifer group</taxon>
        <taxon>Ensifer</taxon>
    </lineage>
</organism>
<dbReference type="InterPro" id="IPR031303">
    <property type="entry name" value="C5_meth_CS"/>
</dbReference>
<dbReference type="GeneID" id="29522462"/>
<dbReference type="Gene3D" id="3.90.120.10">
    <property type="entry name" value="DNA Methylase, subunit A, domain 2"/>
    <property type="match status" value="1"/>
</dbReference>
<gene>
    <name evidence="9" type="ORF">P4B07_27960</name>
</gene>
<evidence type="ECO:0000313" key="9">
    <source>
        <dbReference type="EMBL" id="WFP95554.1"/>
    </source>
</evidence>
<dbReference type="PROSITE" id="PS00095">
    <property type="entry name" value="C5_MTASE_2"/>
    <property type="match status" value="1"/>
</dbReference>
<keyword evidence="9" id="KW-0614">Plasmid</keyword>
<dbReference type="PANTHER" id="PTHR10629">
    <property type="entry name" value="CYTOSINE-SPECIFIC METHYLTRANSFERASE"/>
    <property type="match status" value="1"/>
</dbReference>
<dbReference type="GO" id="GO:0003886">
    <property type="term" value="F:DNA (cytosine-5-)-methyltransferase activity"/>
    <property type="evidence" value="ECO:0007669"/>
    <property type="project" value="UniProtKB-EC"/>
</dbReference>
<evidence type="ECO:0000256" key="6">
    <source>
        <dbReference type="ARBA" id="ARBA00047422"/>
    </source>
</evidence>
<dbReference type="Proteomes" id="UP001214094">
    <property type="component" value="Plasmid unnamedB"/>
</dbReference>
<evidence type="ECO:0000256" key="7">
    <source>
        <dbReference type="PROSITE-ProRule" id="PRU01016"/>
    </source>
</evidence>
<dbReference type="PROSITE" id="PS51679">
    <property type="entry name" value="SAM_MT_C5"/>
    <property type="match status" value="1"/>
</dbReference>
<dbReference type="PRINTS" id="PR00105">
    <property type="entry name" value="C5METTRFRASE"/>
</dbReference>
<evidence type="ECO:0000256" key="4">
    <source>
        <dbReference type="ARBA" id="ARBA00022691"/>
    </source>
</evidence>
<dbReference type="InterPro" id="IPR050390">
    <property type="entry name" value="C5-Methyltransferase"/>
</dbReference>
<comment type="catalytic activity">
    <reaction evidence="6">
        <text>a 2'-deoxycytidine in DNA + S-adenosyl-L-methionine = a 5-methyl-2'-deoxycytidine in DNA + S-adenosyl-L-homocysteine + H(+)</text>
        <dbReference type="Rhea" id="RHEA:13681"/>
        <dbReference type="Rhea" id="RHEA-COMP:11369"/>
        <dbReference type="Rhea" id="RHEA-COMP:11370"/>
        <dbReference type="ChEBI" id="CHEBI:15378"/>
        <dbReference type="ChEBI" id="CHEBI:57856"/>
        <dbReference type="ChEBI" id="CHEBI:59789"/>
        <dbReference type="ChEBI" id="CHEBI:85452"/>
        <dbReference type="ChEBI" id="CHEBI:85454"/>
        <dbReference type="EC" id="2.1.1.37"/>
    </reaction>
</comment>
<evidence type="ECO:0000256" key="5">
    <source>
        <dbReference type="ARBA" id="ARBA00022747"/>
    </source>
</evidence>
<dbReference type="SUPFAM" id="SSF53335">
    <property type="entry name" value="S-adenosyl-L-methionine-dependent methyltransferases"/>
    <property type="match status" value="1"/>
</dbReference>
<geneLocation type="plasmid" evidence="9 10">
    <name>unnamedB</name>
</geneLocation>
<evidence type="ECO:0000256" key="2">
    <source>
        <dbReference type="ARBA" id="ARBA00022603"/>
    </source>
</evidence>
<dbReference type="InterPro" id="IPR001525">
    <property type="entry name" value="C5_MeTfrase"/>
</dbReference>
<accession>A0ABY8HTU1</accession>
<keyword evidence="3 7" id="KW-0808">Transferase</keyword>
<dbReference type="RefSeq" id="WP_034796810.1">
    <property type="nucleotide sequence ID" value="NZ_CP015882.1"/>
</dbReference>
<dbReference type="NCBIfam" id="TIGR00675">
    <property type="entry name" value="dcm"/>
    <property type="match status" value="1"/>
</dbReference>
<name>A0ABY8HTU1_ENSAD</name>
<proteinExistence type="inferred from homology"/>
<protein>
    <recommendedName>
        <fullName evidence="1">DNA (cytosine-5-)-methyltransferase</fullName>
        <ecNumber evidence="1">2.1.1.37</ecNumber>
    </recommendedName>
</protein>
<evidence type="ECO:0000256" key="1">
    <source>
        <dbReference type="ARBA" id="ARBA00011975"/>
    </source>
</evidence>
<keyword evidence="4 7" id="KW-0949">S-adenosyl-L-methionine</keyword>
<dbReference type="InterPro" id="IPR029063">
    <property type="entry name" value="SAM-dependent_MTases_sf"/>
</dbReference>
<keyword evidence="10" id="KW-1185">Reference proteome</keyword>
<feature type="active site" evidence="7">
    <location>
        <position position="110"/>
    </location>
</feature>
<keyword evidence="2 7" id="KW-0489">Methyltransferase</keyword>
<dbReference type="EC" id="2.1.1.37" evidence="1"/>
<dbReference type="EMBL" id="CP121310">
    <property type="protein sequence ID" value="WFP95554.1"/>
    <property type="molecule type" value="Genomic_DNA"/>
</dbReference>
<dbReference type="GO" id="GO:0032259">
    <property type="term" value="P:methylation"/>
    <property type="evidence" value="ECO:0007669"/>
    <property type="project" value="UniProtKB-KW"/>
</dbReference>
<dbReference type="Pfam" id="PF00145">
    <property type="entry name" value="DNA_methylase"/>
    <property type="match status" value="1"/>
</dbReference>
<evidence type="ECO:0000256" key="3">
    <source>
        <dbReference type="ARBA" id="ARBA00022679"/>
    </source>
</evidence>
<dbReference type="Gene3D" id="3.40.50.150">
    <property type="entry name" value="Vaccinia Virus protein VP39"/>
    <property type="match status" value="1"/>
</dbReference>